<dbReference type="RefSeq" id="WP_146956816.1">
    <property type="nucleotide sequence ID" value="NZ_CP042467.1"/>
</dbReference>
<proteinExistence type="inferred from homology"/>
<evidence type="ECO:0000313" key="13">
    <source>
        <dbReference type="Proteomes" id="UP000321595"/>
    </source>
</evidence>
<dbReference type="GO" id="GO:0005886">
    <property type="term" value="C:plasma membrane"/>
    <property type="evidence" value="ECO:0007669"/>
    <property type="project" value="UniProtKB-SubCell"/>
</dbReference>
<dbReference type="Gene3D" id="3.30.420.270">
    <property type="match status" value="1"/>
</dbReference>
<evidence type="ECO:0000313" key="12">
    <source>
        <dbReference type="EMBL" id="QED25869.1"/>
    </source>
</evidence>
<evidence type="ECO:0000256" key="4">
    <source>
        <dbReference type="ARBA" id="ARBA00022475"/>
    </source>
</evidence>
<dbReference type="GO" id="GO:0022857">
    <property type="term" value="F:transmembrane transporter activity"/>
    <property type="evidence" value="ECO:0007669"/>
    <property type="project" value="InterPro"/>
</dbReference>
<keyword evidence="9 11" id="KW-0472">Membrane</keyword>
<dbReference type="PANTHER" id="PTHR30558">
    <property type="entry name" value="EXBD MEMBRANE COMPONENT OF PMF-DRIVEN MACROMOLECULE IMPORT SYSTEM"/>
    <property type="match status" value="1"/>
</dbReference>
<dbReference type="AlphaFoldDB" id="A0A5B8XR74"/>
<comment type="subcellular location">
    <subcellularLocation>
        <location evidence="1">Cell inner membrane</location>
        <topology evidence="1">Single-pass type II membrane protein</topology>
    </subcellularLocation>
    <subcellularLocation>
        <location evidence="10">Cell membrane</location>
        <topology evidence="10">Single-pass type II membrane protein</topology>
    </subcellularLocation>
</comment>
<keyword evidence="13" id="KW-1185">Reference proteome</keyword>
<comment type="similarity">
    <text evidence="2 10">Belongs to the ExbD/TolR family.</text>
</comment>
<accession>A0A5B8XR74</accession>
<keyword evidence="5" id="KW-0997">Cell inner membrane</keyword>
<evidence type="ECO:0000256" key="3">
    <source>
        <dbReference type="ARBA" id="ARBA00022448"/>
    </source>
</evidence>
<evidence type="ECO:0000256" key="10">
    <source>
        <dbReference type="RuleBase" id="RU003879"/>
    </source>
</evidence>
<evidence type="ECO:0000256" key="2">
    <source>
        <dbReference type="ARBA" id="ARBA00005811"/>
    </source>
</evidence>
<keyword evidence="8 11" id="KW-1133">Transmembrane helix</keyword>
<evidence type="ECO:0000256" key="8">
    <source>
        <dbReference type="ARBA" id="ARBA00022989"/>
    </source>
</evidence>
<dbReference type="EMBL" id="CP042467">
    <property type="protein sequence ID" value="QED25869.1"/>
    <property type="molecule type" value="Genomic_DNA"/>
</dbReference>
<name>A0A5B8XR74_9DELT</name>
<keyword evidence="3 10" id="KW-0813">Transport</keyword>
<evidence type="ECO:0000256" key="7">
    <source>
        <dbReference type="ARBA" id="ARBA00022927"/>
    </source>
</evidence>
<keyword evidence="6 10" id="KW-0812">Transmembrane</keyword>
<protein>
    <submittedName>
        <fullName evidence="12">Protein TolR</fullName>
    </submittedName>
</protein>
<dbReference type="OrthoDB" id="9798629at2"/>
<keyword evidence="4" id="KW-1003">Cell membrane</keyword>
<keyword evidence="7 10" id="KW-0653">Protein transport</keyword>
<dbReference type="Proteomes" id="UP000321595">
    <property type="component" value="Chromosome"/>
</dbReference>
<reference evidence="12 13" key="1">
    <citation type="submission" date="2019-08" db="EMBL/GenBank/DDBJ databases">
        <authorList>
            <person name="Liang Q."/>
        </authorList>
    </citation>
    <scope>NUCLEOTIDE SEQUENCE [LARGE SCALE GENOMIC DNA]</scope>
    <source>
        <strain evidence="12 13">V1718</strain>
    </source>
</reference>
<dbReference type="Pfam" id="PF02472">
    <property type="entry name" value="ExbD"/>
    <property type="match status" value="1"/>
</dbReference>
<dbReference type="KEGG" id="bbae:FRD01_01030"/>
<evidence type="ECO:0000256" key="5">
    <source>
        <dbReference type="ARBA" id="ARBA00022519"/>
    </source>
</evidence>
<evidence type="ECO:0000256" key="6">
    <source>
        <dbReference type="ARBA" id="ARBA00022692"/>
    </source>
</evidence>
<gene>
    <name evidence="12" type="ORF">FRD01_01030</name>
</gene>
<organism evidence="12 13">
    <name type="scientific">Microvenator marinus</name>
    <dbReference type="NCBI Taxonomy" id="2600177"/>
    <lineage>
        <taxon>Bacteria</taxon>
        <taxon>Deltaproteobacteria</taxon>
        <taxon>Bradymonadales</taxon>
        <taxon>Microvenatoraceae</taxon>
        <taxon>Microvenator</taxon>
    </lineage>
</organism>
<dbReference type="GO" id="GO:0015031">
    <property type="term" value="P:protein transport"/>
    <property type="evidence" value="ECO:0007669"/>
    <property type="project" value="UniProtKB-KW"/>
</dbReference>
<dbReference type="InterPro" id="IPR003400">
    <property type="entry name" value="ExbD"/>
</dbReference>
<feature type="transmembrane region" description="Helical" evidence="11">
    <location>
        <begin position="20"/>
        <end position="39"/>
    </location>
</feature>
<dbReference type="PANTHER" id="PTHR30558:SF12">
    <property type="entry name" value="BIOPOLYMER TRANSPORT PROTEIN EXBD"/>
    <property type="match status" value="1"/>
</dbReference>
<evidence type="ECO:0000256" key="1">
    <source>
        <dbReference type="ARBA" id="ARBA00004249"/>
    </source>
</evidence>
<sequence>MGAKIPSGRGMVSEINVAPMVDVMLVLLIIFMVTAPMIAKDEEKRKVDLDLPVTRENANRIDPEQTDKMILEIDADLVVRIKDEVITNCTESLSQTNKDRFEVCFDEVETKLGQNVKLQEDQEIYLLAHTDIPYGFVVGTMARIKRAGVNKVGMITNPEYLDETAK</sequence>
<evidence type="ECO:0000256" key="11">
    <source>
        <dbReference type="SAM" id="Phobius"/>
    </source>
</evidence>
<evidence type="ECO:0000256" key="9">
    <source>
        <dbReference type="ARBA" id="ARBA00023136"/>
    </source>
</evidence>